<organism evidence="2 3">
    <name type="scientific">Medicago truncatula</name>
    <name type="common">Barrel medic</name>
    <name type="synonym">Medicago tribuloides</name>
    <dbReference type="NCBI Taxonomy" id="3880"/>
    <lineage>
        <taxon>Eukaryota</taxon>
        <taxon>Viridiplantae</taxon>
        <taxon>Streptophyta</taxon>
        <taxon>Embryophyta</taxon>
        <taxon>Tracheophyta</taxon>
        <taxon>Spermatophyta</taxon>
        <taxon>Magnoliopsida</taxon>
        <taxon>eudicotyledons</taxon>
        <taxon>Gunneridae</taxon>
        <taxon>Pentapetalae</taxon>
        <taxon>rosids</taxon>
        <taxon>fabids</taxon>
        <taxon>Fabales</taxon>
        <taxon>Fabaceae</taxon>
        <taxon>Papilionoideae</taxon>
        <taxon>50 kb inversion clade</taxon>
        <taxon>NPAAA clade</taxon>
        <taxon>Hologalegina</taxon>
        <taxon>IRL clade</taxon>
        <taxon>Trifolieae</taxon>
        <taxon>Medicago</taxon>
    </lineage>
</organism>
<keyword evidence="1" id="KW-0472">Membrane</keyword>
<dbReference type="Gramene" id="rna48021">
    <property type="protein sequence ID" value="RHN41675.1"/>
    <property type="gene ID" value="gene48021"/>
</dbReference>
<keyword evidence="1" id="KW-1133">Transmembrane helix</keyword>
<accession>A0A396GSC8</accession>
<protein>
    <recommendedName>
        <fullName evidence="4">Transmembrane protein</fullName>
    </recommendedName>
</protein>
<proteinExistence type="predicted"/>
<dbReference type="Proteomes" id="UP000265566">
    <property type="component" value="Chromosome 8"/>
</dbReference>
<dbReference type="EMBL" id="PSQE01000008">
    <property type="protein sequence ID" value="RHN41675.1"/>
    <property type="molecule type" value="Genomic_DNA"/>
</dbReference>
<evidence type="ECO:0000313" key="2">
    <source>
        <dbReference type="EMBL" id="RHN41675.1"/>
    </source>
</evidence>
<feature type="transmembrane region" description="Helical" evidence="1">
    <location>
        <begin position="12"/>
        <end position="33"/>
    </location>
</feature>
<comment type="caution">
    <text evidence="2">The sequence shown here is derived from an EMBL/GenBank/DDBJ whole genome shotgun (WGS) entry which is preliminary data.</text>
</comment>
<gene>
    <name evidence="2" type="ORF">MtrunA17_Chr8g0368581</name>
</gene>
<reference evidence="3" key="1">
    <citation type="journal article" date="2018" name="Nat. Plants">
        <title>Whole-genome landscape of Medicago truncatula symbiotic genes.</title>
        <authorList>
            <person name="Pecrix Y."/>
            <person name="Staton S.E."/>
            <person name="Sallet E."/>
            <person name="Lelandais-Briere C."/>
            <person name="Moreau S."/>
            <person name="Carrere S."/>
            <person name="Blein T."/>
            <person name="Jardinaud M.F."/>
            <person name="Latrasse D."/>
            <person name="Zouine M."/>
            <person name="Zahm M."/>
            <person name="Kreplak J."/>
            <person name="Mayjonade B."/>
            <person name="Satge C."/>
            <person name="Perez M."/>
            <person name="Cauet S."/>
            <person name="Marande W."/>
            <person name="Chantry-Darmon C."/>
            <person name="Lopez-Roques C."/>
            <person name="Bouchez O."/>
            <person name="Berard A."/>
            <person name="Debelle F."/>
            <person name="Munos S."/>
            <person name="Bendahmane A."/>
            <person name="Berges H."/>
            <person name="Niebel A."/>
            <person name="Buitink J."/>
            <person name="Frugier F."/>
            <person name="Benhamed M."/>
            <person name="Crespi M."/>
            <person name="Gouzy J."/>
            <person name="Gamas P."/>
        </authorList>
    </citation>
    <scope>NUCLEOTIDE SEQUENCE [LARGE SCALE GENOMIC DNA]</scope>
    <source>
        <strain evidence="3">cv. Jemalong A17</strain>
    </source>
</reference>
<name>A0A396GSC8_MEDTR</name>
<sequence length="70" mass="8086">MYQLTSGEHIKLFTYVYFINVILFRAKTCIYLINFTSSSVGTTSPKSLALQSEFDFTGIVSFHLQIFFFL</sequence>
<evidence type="ECO:0008006" key="4">
    <source>
        <dbReference type="Google" id="ProtNLM"/>
    </source>
</evidence>
<dbReference type="AlphaFoldDB" id="A0A396GSC8"/>
<evidence type="ECO:0000313" key="3">
    <source>
        <dbReference type="Proteomes" id="UP000265566"/>
    </source>
</evidence>
<keyword evidence="1" id="KW-0812">Transmembrane</keyword>
<evidence type="ECO:0000256" key="1">
    <source>
        <dbReference type="SAM" id="Phobius"/>
    </source>
</evidence>